<reference evidence="1" key="1">
    <citation type="submission" date="2020-03" db="EMBL/GenBank/DDBJ databases">
        <title>Genome of Pelagibius litoralis DSM 21314T.</title>
        <authorList>
            <person name="Wang G."/>
        </authorList>
    </citation>
    <scope>NUCLEOTIDE SEQUENCE</scope>
    <source>
        <strain evidence="1">DSM 21314</strain>
    </source>
</reference>
<dbReference type="InterPro" id="IPR011101">
    <property type="entry name" value="DUF5131"/>
</dbReference>
<organism evidence="1 2">
    <name type="scientific">Pelagibius litoralis</name>
    <dbReference type="NCBI Taxonomy" id="374515"/>
    <lineage>
        <taxon>Bacteria</taxon>
        <taxon>Pseudomonadati</taxon>
        <taxon>Pseudomonadota</taxon>
        <taxon>Alphaproteobacteria</taxon>
        <taxon>Rhodospirillales</taxon>
        <taxon>Rhodovibrionaceae</taxon>
        <taxon>Pelagibius</taxon>
    </lineage>
</organism>
<dbReference type="RefSeq" id="WP_167227677.1">
    <property type="nucleotide sequence ID" value="NZ_JAAQPH010000016.1"/>
</dbReference>
<comment type="caution">
    <text evidence="1">The sequence shown here is derived from an EMBL/GenBank/DDBJ whole genome shotgun (WGS) entry which is preliminary data.</text>
</comment>
<dbReference type="EMBL" id="JAAQPH010000016">
    <property type="protein sequence ID" value="NIA70744.1"/>
    <property type="molecule type" value="Genomic_DNA"/>
</dbReference>
<dbReference type="Proteomes" id="UP000761264">
    <property type="component" value="Unassembled WGS sequence"/>
</dbReference>
<gene>
    <name evidence="1" type="ORF">HBA54_19270</name>
</gene>
<accession>A0A967F0H3</accession>
<evidence type="ECO:0000313" key="1">
    <source>
        <dbReference type="EMBL" id="NIA70744.1"/>
    </source>
</evidence>
<sequence length="296" mass="32756">MGETTKIGWVRNTDGSKGATINFWIGCTEVSDECDNCYARELSERYGWAEWGAGQPRYKTKGAVKNVRALARKAAARAAKEPGYRTRAFTNSLSDFFDTEIDRAWREEALDEIDAAPFVDLLILTKRPKVAQQVMQERYGNQAPKNIWIGTTAGTQKMWDLRIPILGKTPAAVRFVSVEPMLEGIDPGNAFDPPISDDGFQPVGWVICGGESGTMARTFDVANARALRDQCRWSGVPFFMKQLGARAVDEINGIAGRSLKVDPDVEAIIRRLKNPAGADPTEWPADLRVQQFPEAA</sequence>
<evidence type="ECO:0000313" key="2">
    <source>
        <dbReference type="Proteomes" id="UP000761264"/>
    </source>
</evidence>
<keyword evidence="2" id="KW-1185">Reference proteome</keyword>
<dbReference type="AlphaFoldDB" id="A0A967F0H3"/>
<proteinExistence type="predicted"/>
<dbReference type="Pfam" id="PF07505">
    <property type="entry name" value="DUF5131"/>
    <property type="match status" value="1"/>
</dbReference>
<protein>
    <submittedName>
        <fullName evidence="1">DUF5131 family protein</fullName>
    </submittedName>
</protein>
<name>A0A967F0H3_9PROT</name>